<dbReference type="Proteomes" id="UP001214638">
    <property type="component" value="Unassembled WGS sequence"/>
</dbReference>
<dbReference type="EMBL" id="JALLKP010000003">
    <property type="protein sequence ID" value="KAK2195865.1"/>
    <property type="molecule type" value="Genomic_DNA"/>
</dbReference>
<dbReference type="KEGG" id="bdw:94336761"/>
<evidence type="ECO:0000313" key="2">
    <source>
        <dbReference type="EMBL" id="KAK2195865.1"/>
    </source>
</evidence>
<accession>A0AAD9UNG7</accession>
<keyword evidence="3" id="KW-1185">Reference proteome</keyword>
<keyword evidence="1" id="KW-0732">Signal</keyword>
<dbReference type="SUPFAM" id="SSF53927">
    <property type="entry name" value="Cytidine deaminase-like"/>
    <property type="match status" value="1"/>
</dbReference>
<feature type="chain" id="PRO_5042259907" evidence="1">
    <location>
        <begin position="17"/>
        <end position="83"/>
    </location>
</feature>
<evidence type="ECO:0000313" key="3">
    <source>
        <dbReference type="Proteomes" id="UP001214638"/>
    </source>
</evidence>
<dbReference type="GeneID" id="94336761"/>
<name>A0AAD9UNG7_9APIC</name>
<protein>
    <submittedName>
        <fullName evidence="2">Bifunctional Cytidine and deoxycytidylate deaminase domain/Cytidine deaminase-like</fullName>
    </submittedName>
</protein>
<evidence type="ECO:0000256" key="1">
    <source>
        <dbReference type="SAM" id="SignalP"/>
    </source>
</evidence>
<dbReference type="GO" id="GO:0003824">
    <property type="term" value="F:catalytic activity"/>
    <property type="evidence" value="ECO:0007669"/>
    <property type="project" value="InterPro"/>
</dbReference>
<reference evidence="2" key="1">
    <citation type="journal article" date="2023" name="Nat. Microbiol.">
        <title>Babesia duncani multi-omics identifies virulence factors and drug targets.</title>
        <authorList>
            <person name="Singh P."/>
            <person name="Lonardi S."/>
            <person name="Liang Q."/>
            <person name="Vydyam P."/>
            <person name="Khabirova E."/>
            <person name="Fang T."/>
            <person name="Gihaz S."/>
            <person name="Thekkiniath J."/>
            <person name="Munshi M."/>
            <person name="Abel S."/>
            <person name="Ciampossin L."/>
            <person name="Batugedara G."/>
            <person name="Gupta M."/>
            <person name="Lu X.M."/>
            <person name="Lenz T."/>
            <person name="Chakravarty S."/>
            <person name="Cornillot E."/>
            <person name="Hu Y."/>
            <person name="Ma W."/>
            <person name="Gonzalez L.M."/>
            <person name="Sanchez S."/>
            <person name="Estrada K."/>
            <person name="Sanchez-Flores A."/>
            <person name="Montero E."/>
            <person name="Harb O.S."/>
            <person name="Le Roch K.G."/>
            <person name="Mamoun C.B."/>
        </authorList>
    </citation>
    <scope>NUCLEOTIDE SEQUENCE</scope>
    <source>
        <strain evidence="2">WA1</strain>
    </source>
</reference>
<feature type="signal peptide" evidence="1">
    <location>
        <begin position="1"/>
        <end position="16"/>
    </location>
</feature>
<proteinExistence type="predicted"/>
<dbReference type="Gene3D" id="3.40.140.10">
    <property type="entry name" value="Cytidine Deaminase, domain 2"/>
    <property type="match status" value="1"/>
</dbReference>
<dbReference type="RefSeq" id="XP_067802708.1">
    <property type="nucleotide sequence ID" value="XM_067947486.1"/>
</dbReference>
<dbReference type="AlphaFoldDB" id="A0AAD9UNG7"/>
<gene>
    <name evidence="2" type="ORF">BdWA1_002463</name>
</gene>
<sequence>MYVLNLLISIVSQAVIVNLMPSIREHALFVTCEPCIMCACALQIIGIFKAFDLNYNPGLCNVYYGCNNDKFGGCGSILSLHKR</sequence>
<comment type="caution">
    <text evidence="2">The sequence shown here is derived from an EMBL/GenBank/DDBJ whole genome shotgun (WGS) entry which is preliminary data.</text>
</comment>
<organism evidence="2 3">
    <name type="scientific">Babesia duncani</name>
    <dbReference type="NCBI Taxonomy" id="323732"/>
    <lineage>
        <taxon>Eukaryota</taxon>
        <taxon>Sar</taxon>
        <taxon>Alveolata</taxon>
        <taxon>Apicomplexa</taxon>
        <taxon>Aconoidasida</taxon>
        <taxon>Piroplasmida</taxon>
        <taxon>Babesiidae</taxon>
        <taxon>Babesia</taxon>
    </lineage>
</organism>
<dbReference type="InterPro" id="IPR016193">
    <property type="entry name" value="Cytidine_deaminase-like"/>
</dbReference>